<dbReference type="Proteomes" id="UP000198280">
    <property type="component" value="Unassembled WGS sequence"/>
</dbReference>
<protein>
    <submittedName>
        <fullName evidence="1">Uncharacterized protein</fullName>
    </submittedName>
</protein>
<proteinExistence type="predicted"/>
<dbReference type="AlphaFoldDB" id="A0A239EZR8"/>
<keyword evidence="2" id="KW-1185">Reference proteome</keyword>
<name>A0A239EZR8_9ACTN</name>
<gene>
    <name evidence="1" type="ORF">SAMN05216252_106237</name>
</gene>
<evidence type="ECO:0000313" key="1">
    <source>
        <dbReference type="EMBL" id="SNS50119.1"/>
    </source>
</evidence>
<dbReference type="RefSeq" id="WP_089224211.1">
    <property type="nucleotide sequence ID" value="NZ_FZOF01000006.1"/>
</dbReference>
<accession>A0A239EZR8</accession>
<organism evidence="1 2">
    <name type="scientific">Actinacidiphila glaucinigra</name>
    <dbReference type="NCBI Taxonomy" id="235986"/>
    <lineage>
        <taxon>Bacteria</taxon>
        <taxon>Bacillati</taxon>
        <taxon>Actinomycetota</taxon>
        <taxon>Actinomycetes</taxon>
        <taxon>Kitasatosporales</taxon>
        <taxon>Streptomycetaceae</taxon>
        <taxon>Actinacidiphila</taxon>
    </lineage>
</organism>
<reference evidence="1 2" key="1">
    <citation type="submission" date="2017-06" db="EMBL/GenBank/DDBJ databases">
        <authorList>
            <person name="Kim H.J."/>
            <person name="Triplett B.A."/>
        </authorList>
    </citation>
    <scope>NUCLEOTIDE SEQUENCE [LARGE SCALE GENOMIC DNA]</scope>
    <source>
        <strain evidence="1 2">CGMCC 4.1858</strain>
    </source>
</reference>
<dbReference type="EMBL" id="FZOF01000006">
    <property type="protein sequence ID" value="SNS50119.1"/>
    <property type="molecule type" value="Genomic_DNA"/>
</dbReference>
<sequence>MSTSPLVAAIQHAAGTVERHREVVCLALSTEREEMRYSARKFSDKGLHSAANERRELEGRAISALAGVERRAHLMNLWMESHWETLLRAAVLAEATDLVLADISRKWLAEHAEDTEATAYKVTAWQLSQAVAHAAQLSEVKDALTAVRDAMNTSGRKSAKPSQV</sequence>
<evidence type="ECO:0000313" key="2">
    <source>
        <dbReference type="Proteomes" id="UP000198280"/>
    </source>
</evidence>